<protein>
    <recommendedName>
        <fullName evidence="2">SCP domain-containing protein</fullName>
    </recommendedName>
</protein>
<evidence type="ECO:0000313" key="4">
    <source>
        <dbReference type="Proteomes" id="UP001149813"/>
    </source>
</evidence>
<proteinExistence type="predicted"/>
<dbReference type="InterPro" id="IPR014044">
    <property type="entry name" value="CAP_dom"/>
</dbReference>
<comment type="caution">
    <text evidence="3">The sequence shown here is derived from an EMBL/GenBank/DDBJ whole genome shotgun (WGS) entry which is preliminary data.</text>
</comment>
<keyword evidence="4" id="KW-1185">Reference proteome</keyword>
<organism evidence="3 4">
    <name type="scientific">Coemansia erecta</name>
    <dbReference type="NCBI Taxonomy" id="147472"/>
    <lineage>
        <taxon>Eukaryota</taxon>
        <taxon>Fungi</taxon>
        <taxon>Fungi incertae sedis</taxon>
        <taxon>Zoopagomycota</taxon>
        <taxon>Kickxellomycotina</taxon>
        <taxon>Kickxellomycetes</taxon>
        <taxon>Kickxellales</taxon>
        <taxon>Kickxellaceae</taxon>
        <taxon>Coemansia</taxon>
    </lineage>
</organism>
<gene>
    <name evidence="3" type="ORF">LPJ53_005699</name>
</gene>
<dbReference type="OrthoDB" id="5520265at2759"/>
<feature type="chain" id="PRO_5040992920" description="SCP domain-containing protein" evidence="1">
    <location>
        <begin position="30"/>
        <end position="172"/>
    </location>
</feature>
<accession>A0A9W7XW76</accession>
<feature type="signal peptide" evidence="1">
    <location>
        <begin position="1"/>
        <end position="29"/>
    </location>
</feature>
<keyword evidence="1" id="KW-0732">Signal</keyword>
<evidence type="ECO:0000256" key="1">
    <source>
        <dbReference type="SAM" id="SignalP"/>
    </source>
</evidence>
<sequence length="172" mass="17508">MALPLHAPLTNPAAFAYLIAASAAALVSGYTAQPSSDPLAAWLGTMYSGLNALRATSPADTPLRLRSALNDLAQSHASTLCTADAADTADNADTADTADVIQALAARGITVASGEMHSVGGQREPADALGVWGSEKPGATSAWSAIVYPAYVYVGLGRCNGSWVAVLTSEFL</sequence>
<reference evidence="3" key="1">
    <citation type="submission" date="2022-07" db="EMBL/GenBank/DDBJ databases">
        <title>Phylogenomic reconstructions and comparative analyses of Kickxellomycotina fungi.</title>
        <authorList>
            <person name="Reynolds N.K."/>
            <person name="Stajich J.E."/>
            <person name="Barry K."/>
            <person name="Grigoriev I.V."/>
            <person name="Crous P."/>
            <person name="Smith M.E."/>
        </authorList>
    </citation>
    <scope>NUCLEOTIDE SEQUENCE</scope>
    <source>
        <strain evidence="3">NBRC 32514</strain>
    </source>
</reference>
<name>A0A9W7XW76_9FUNG</name>
<dbReference type="Proteomes" id="UP001149813">
    <property type="component" value="Unassembled WGS sequence"/>
</dbReference>
<dbReference type="Pfam" id="PF00188">
    <property type="entry name" value="CAP"/>
    <property type="match status" value="1"/>
</dbReference>
<dbReference type="AlphaFoldDB" id="A0A9W7XW76"/>
<feature type="domain" description="SCP" evidence="2">
    <location>
        <begin position="50"/>
        <end position="161"/>
    </location>
</feature>
<evidence type="ECO:0000259" key="2">
    <source>
        <dbReference type="Pfam" id="PF00188"/>
    </source>
</evidence>
<evidence type="ECO:0000313" key="3">
    <source>
        <dbReference type="EMBL" id="KAJ1719558.1"/>
    </source>
</evidence>
<dbReference type="EMBL" id="JANBOJ010000378">
    <property type="protein sequence ID" value="KAJ1719558.1"/>
    <property type="molecule type" value="Genomic_DNA"/>
</dbReference>